<evidence type="ECO:0000256" key="5">
    <source>
        <dbReference type="ARBA" id="ARBA00022519"/>
    </source>
</evidence>
<evidence type="ECO:0000256" key="4">
    <source>
        <dbReference type="ARBA" id="ARBA00022475"/>
    </source>
</evidence>
<protein>
    <submittedName>
        <fullName evidence="13">Energy transducer TonB</fullName>
    </submittedName>
</protein>
<dbReference type="NCBIfam" id="TIGR01352">
    <property type="entry name" value="tonB_Cterm"/>
    <property type="match status" value="1"/>
</dbReference>
<dbReference type="GO" id="GO:0015031">
    <property type="term" value="P:protein transport"/>
    <property type="evidence" value="ECO:0007669"/>
    <property type="project" value="UniProtKB-KW"/>
</dbReference>
<comment type="subcellular location">
    <subcellularLocation>
        <location evidence="1">Cell inner membrane</location>
        <topology evidence="1">Single-pass membrane protein</topology>
        <orientation evidence="1">Periplasmic side</orientation>
    </subcellularLocation>
</comment>
<evidence type="ECO:0000256" key="9">
    <source>
        <dbReference type="ARBA" id="ARBA00023136"/>
    </source>
</evidence>
<dbReference type="InterPro" id="IPR006260">
    <property type="entry name" value="TonB/TolA_C"/>
</dbReference>
<dbReference type="AlphaFoldDB" id="A0A7W3UYY9"/>
<evidence type="ECO:0000259" key="12">
    <source>
        <dbReference type="PROSITE" id="PS52015"/>
    </source>
</evidence>
<dbReference type="GO" id="GO:0031992">
    <property type="term" value="F:energy transducer activity"/>
    <property type="evidence" value="ECO:0007669"/>
    <property type="project" value="TreeGrafter"/>
</dbReference>
<dbReference type="GO" id="GO:0098797">
    <property type="term" value="C:plasma membrane protein complex"/>
    <property type="evidence" value="ECO:0007669"/>
    <property type="project" value="TreeGrafter"/>
</dbReference>
<dbReference type="InterPro" id="IPR051045">
    <property type="entry name" value="TonB-dependent_transducer"/>
</dbReference>
<keyword evidence="8 11" id="KW-1133">Transmembrane helix</keyword>
<keyword evidence="9 11" id="KW-0472">Membrane</keyword>
<evidence type="ECO:0000256" key="10">
    <source>
        <dbReference type="SAM" id="MobiDB-lite"/>
    </source>
</evidence>
<feature type="domain" description="TonB C-terminal" evidence="12">
    <location>
        <begin position="128"/>
        <end position="217"/>
    </location>
</feature>
<keyword evidence="6 11" id="KW-0812">Transmembrane</keyword>
<reference evidence="13 14" key="1">
    <citation type="submission" date="2020-08" db="EMBL/GenBank/DDBJ databases">
        <title>Stenotrophomonas sp. W1S232.</title>
        <authorList>
            <person name="Deng Y."/>
        </authorList>
    </citation>
    <scope>NUCLEOTIDE SEQUENCE [LARGE SCALE GENOMIC DNA]</scope>
    <source>
        <strain evidence="13 14">W1S232</strain>
    </source>
</reference>
<evidence type="ECO:0000256" key="8">
    <source>
        <dbReference type="ARBA" id="ARBA00022989"/>
    </source>
</evidence>
<dbReference type="PANTHER" id="PTHR33446">
    <property type="entry name" value="PROTEIN TONB-RELATED"/>
    <property type="match status" value="1"/>
</dbReference>
<sequence>MTEELQQQPSPTFSIVLPRCARWIVAGAFLLGLLLFLIGWLSGRDKTFFQAEGQPAPAQDIALAPLPAPLAAGGASQMPAPAASTPQERPHLVEEPVAAEPAAVAEPAIAAATAVPPAAASTAEPGSDSPPLRIAEQSPPPAYPASALRKGERGVVLLKVMVDAQGRPERVRVIQRSGSRALDRAAVEAVQQWRFQPAVSAGQPVAGEVEIPIEFSP</sequence>
<dbReference type="GO" id="GO:0055085">
    <property type="term" value="P:transmembrane transport"/>
    <property type="evidence" value="ECO:0007669"/>
    <property type="project" value="InterPro"/>
</dbReference>
<keyword evidence="3" id="KW-0813">Transport</keyword>
<dbReference type="PROSITE" id="PS52015">
    <property type="entry name" value="TONB_CTD"/>
    <property type="match status" value="1"/>
</dbReference>
<evidence type="ECO:0000256" key="7">
    <source>
        <dbReference type="ARBA" id="ARBA00022927"/>
    </source>
</evidence>
<feature type="compositionally biased region" description="Low complexity" evidence="10">
    <location>
        <begin position="116"/>
        <end position="125"/>
    </location>
</feature>
<dbReference type="PANTHER" id="PTHR33446:SF2">
    <property type="entry name" value="PROTEIN TONB"/>
    <property type="match status" value="1"/>
</dbReference>
<accession>A0A7W3UYY9</accession>
<evidence type="ECO:0000256" key="11">
    <source>
        <dbReference type="SAM" id="Phobius"/>
    </source>
</evidence>
<comment type="caution">
    <text evidence="13">The sequence shown here is derived from an EMBL/GenBank/DDBJ whole genome shotgun (WGS) entry which is preliminary data.</text>
</comment>
<keyword evidence="4" id="KW-1003">Cell membrane</keyword>
<gene>
    <name evidence="13" type="ORF">H4O09_05180</name>
</gene>
<keyword evidence="7" id="KW-0653">Protein transport</keyword>
<evidence type="ECO:0000256" key="3">
    <source>
        <dbReference type="ARBA" id="ARBA00022448"/>
    </source>
</evidence>
<feature type="transmembrane region" description="Helical" evidence="11">
    <location>
        <begin position="20"/>
        <end position="41"/>
    </location>
</feature>
<dbReference type="EMBL" id="JACIUV010000002">
    <property type="protein sequence ID" value="MBB1116458.1"/>
    <property type="molecule type" value="Genomic_DNA"/>
</dbReference>
<feature type="region of interest" description="Disordered" evidence="10">
    <location>
        <begin position="116"/>
        <end position="146"/>
    </location>
</feature>
<organism evidence="13 14">
    <name type="scientific">Stenotrophomonas koreensis</name>
    <dbReference type="NCBI Taxonomy" id="266128"/>
    <lineage>
        <taxon>Bacteria</taxon>
        <taxon>Pseudomonadati</taxon>
        <taxon>Pseudomonadota</taxon>
        <taxon>Gammaproteobacteria</taxon>
        <taxon>Lysobacterales</taxon>
        <taxon>Lysobacteraceae</taxon>
        <taxon>Stenotrophomonas</taxon>
    </lineage>
</organism>
<keyword evidence="5" id="KW-0997">Cell inner membrane</keyword>
<evidence type="ECO:0000256" key="2">
    <source>
        <dbReference type="ARBA" id="ARBA00006555"/>
    </source>
</evidence>
<evidence type="ECO:0000256" key="6">
    <source>
        <dbReference type="ARBA" id="ARBA00022692"/>
    </source>
</evidence>
<dbReference type="RefSeq" id="WP_182621737.1">
    <property type="nucleotide sequence ID" value="NZ_JACIUV010000002.1"/>
</dbReference>
<dbReference type="SUPFAM" id="SSF74653">
    <property type="entry name" value="TolA/TonB C-terminal domain"/>
    <property type="match status" value="1"/>
</dbReference>
<dbReference type="InterPro" id="IPR037682">
    <property type="entry name" value="TonB_C"/>
</dbReference>
<comment type="similarity">
    <text evidence="2">Belongs to the TonB family.</text>
</comment>
<dbReference type="Gene3D" id="3.30.1150.10">
    <property type="match status" value="1"/>
</dbReference>
<evidence type="ECO:0000256" key="1">
    <source>
        <dbReference type="ARBA" id="ARBA00004383"/>
    </source>
</evidence>
<evidence type="ECO:0000313" key="14">
    <source>
        <dbReference type="Proteomes" id="UP000550609"/>
    </source>
</evidence>
<dbReference type="Proteomes" id="UP000550609">
    <property type="component" value="Unassembled WGS sequence"/>
</dbReference>
<dbReference type="Pfam" id="PF03544">
    <property type="entry name" value="TonB_C"/>
    <property type="match status" value="1"/>
</dbReference>
<evidence type="ECO:0000313" key="13">
    <source>
        <dbReference type="EMBL" id="MBB1116458.1"/>
    </source>
</evidence>
<proteinExistence type="inferred from homology"/>
<name>A0A7W3UYY9_9GAMM</name>